<feature type="domain" description="DUF7933" evidence="3">
    <location>
        <begin position="1596"/>
        <end position="1711"/>
    </location>
</feature>
<dbReference type="Pfam" id="PF25564">
    <property type="entry name" value="DUF7933"/>
    <property type="match status" value="12"/>
</dbReference>
<feature type="domain" description="DUF7933" evidence="3">
    <location>
        <begin position="1214"/>
        <end position="1333"/>
    </location>
</feature>
<accession>A0AAW3ZI01</accession>
<dbReference type="Proteomes" id="UP000613768">
    <property type="component" value="Unassembled WGS sequence"/>
</dbReference>
<feature type="domain" description="DUF7933" evidence="3">
    <location>
        <begin position="156"/>
        <end position="278"/>
    </location>
</feature>
<proteinExistence type="predicted"/>
<keyword evidence="2" id="KW-0732">Signal</keyword>
<feature type="domain" description="DUF7933" evidence="3">
    <location>
        <begin position="31"/>
        <end position="151"/>
    </location>
</feature>
<feature type="domain" description="DUF7933" evidence="3">
    <location>
        <begin position="1337"/>
        <end position="1458"/>
    </location>
</feature>
<feature type="domain" description="DUF7933" evidence="3">
    <location>
        <begin position="570"/>
        <end position="697"/>
    </location>
</feature>
<feature type="chain" id="PRO_5043330075" description="DUF7933 domain-containing protein" evidence="2">
    <location>
        <begin position="27"/>
        <end position="1757"/>
    </location>
</feature>
<evidence type="ECO:0000313" key="5">
    <source>
        <dbReference type="Proteomes" id="UP000613768"/>
    </source>
</evidence>
<dbReference type="EMBL" id="JACYTR010000005">
    <property type="protein sequence ID" value="MBD8524874.1"/>
    <property type="molecule type" value="Genomic_DNA"/>
</dbReference>
<keyword evidence="1" id="KW-1133">Transmembrane helix</keyword>
<organism evidence="4 5">
    <name type="scientific">Pseudomarimonas arenosa</name>
    <dbReference type="NCBI Taxonomy" id="2774145"/>
    <lineage>
        <taxon>Bacteria</taxon>
        <taxon>Pseudomonadati</taxon>
        <taxon>Pseudomonadota</taxon>
        <taxon>Gammaproteobacteria</taxon>
        <taxon>Lysobacterales</taxon>
        <taxon>Lysobacteraceae</taxon>
        <taxon>Pseudomarimonas</taxon>
    </lineage>
</organism>
<evidence type="ECO:0000256" key="2">
    <source>
        <dbReference type="SAM" id="SignalP"/>
    </source>
</evidence>
<name>A0AAW3ZI01_9GAMM</name>
<feature type="domain" description="DUF7933" evidence="3">
    <location>
        <begin position="705"/>
        <end position="822"/>
    </location>
</feature>
<dbReference type="InterPro" id="IPR057693">
    <property type="entry name" value="DUF7933"/>
</dbReference>
<sequence length="1757" mass="170690">MQKRRMSGGEWAALMVLATASTPALAGGGMPTFSKSFSPDTIGPGSTTVLQFTIDNSGGIASASGLAFVDILPAGVTIATPASLTNNCGGTLSAPAGGSTIELSDGTLGLGASCTIRVPVTSAVVGTHTNVSGDLTSNLGNSGPATDDLTVDAGRPGVSKAFAPSSIGLGQASRLTFTIDNTANAAPVNVLNFSDPLPAGMRIASPADLSFDCVTAPVTPITVSATPGATSFTYFYNGSAMFPAVAAGASCTIGFNVTTSSFGAFINQSNTVNATVGFSNFAVGFANALLDVPAQPLNLSKTFDNDPTPPGGTVSLTYQLFNFDRNNAASSLAFSDNFGAALSGLTFATLNSNSCGGTVNGVGTTALSLSGASLAAEAGCQINVSLSVPAGATAASYPSTSTAVTANVGGSPVTGTQASDTLVVQTIPLLSKSFTDDPVGAGGVVTLEYSLSNPSGTETLTSVAFSDTLPTILPTSPSGAPAANFCSGTGNAGFQPLTNPVGLDSVPAVFSVNSITLAPGASCTFSLTLNVATGAAAGNYLSTTSDVTATASGPVIGPAASDTLAVVEAPRLGKEFLSNPVLAGATVDLQFSLSLDELSPGAATAISFTDDLDAALTGLVATGLPLSNVCGAGSTLSGTSLLTLAGGSLMPGESCDFTVTLQVPAGATAGSYPNTTSNVSATVLGVSASSLGATDTLSIHGLAASKEFVDDPAFRDTAVTLRYTLVNQSTTDSITISSFTDPYSAALPSLSATSLPASGTVCGGGSVFTGTTTLSATNLVIPALATCTFDVILQVPAAAPTGVYGSATGTISATQNGSPFTAAPMVDDLQVIDAFNFSKAFTDDPAQAGGSVNLRYTLENADGLNAASALAFTDDLDAALSGLVATGLPAAACGGTVSGTSTLSFSGGSLAAGANCTIDVTLAVPAASGGSYPSTSSGLSGIVNGVAQTAPAASDVLQVLPVTLSLQFVDAALPGGAAVLQVQLQNDGVAALSNLSMPLPISTALPGVVLNGLPQADVCGVGSTLSGSGTVLLQSASLAGGASCSFSVSMTLPGGFLSGSYPLSSQVSQSGLPASGVASGTLSVIAPTLSKAFAPIATVVGGVSTVTLSIDNSAFAVALSGIAVSDALPPGLQVANPSNASTTCTGGTLTATPGASAFSYSGGALAANSSCTVSVDVQATTPGSKVNVTSQLGLSIGNRPSATATLGVSPTAGFSKAFAPATVPVNVASTLTFTIDNSASTQALPALAFTDNLPAGLLVAAIPNASTTCTGGTLTATAGSGVISYSGGSVAAMSSCTVQVDVSAAAAGSYVNTSSVLSTGFADGPTATATLSVVPVPAFVQAFAPTLVTPGSPSTLSFTIDNSGSSLAATGLAFTDNLPAGLLVASPANASTTCTGGTLTAAVGSGVISYSGGSVAASSSCTVQVNVFAAATGSYVNNPGVLSTSLGNATTADATLTVANVGIILSRSITPNLLQPGDSTDFEFTLQNISASLSLDSIAFSDDVAAVLPGLVIQGLPQADVCGTGSTLSASGGVISLSGGQLPASATCSFSVTLQVPVGAALGTYTFTTSAPSGMSSGLPASGTAATADLDVVSVPTLSKTMPTSATAGDLISVGFTISNPAGNQAVTGLNFTDDLNAFLVGAVAVGLPQSDVCGLGSSLTGTSVVSFSGGSLAPGASCSFSINVQIPIVGVGGTYTNTTSPLQGSFGATSLSGNSSSAGITFGVLGPEFIPTLQPLWLLGLMLSFGLLGWAVMRRG</sequence>
<evidence type="ECO:0000256" key="1">
    <source>
        <dbReference type="SAM" id="Phobius"/>
    </source>
</evidence>
<gene>
    <name evidence="4" type="ORF">IFO71_03875</name>
</gene>
<dbReference type="RefSeq" id="WP_192028225.1">
    <property type="nucleotide sequence ID" value="NZ_JACYTR010000005.1"/>
</dbReference>
<feature type="domain" description="DUF7933" evidence="3">
    <location>
        <begin position="428"/>
        <end position="566"/>
    </location>
</feature>
<keyword evidence="1" id="KW-0472">Membrane</keyword>
<feature type="domain" description="DUF7933" evidence="3">
    <location>
        <begin position="1465"/>
        <end position="1592"/>
    </location>
</feature>
<feature type="transmembrane region" description="Helical" evidence="1">
    <location>
        <begin position="1737"/>
        <end position="1754"/>
    </location>
</feature>
<evidence type="ECO:0000259" key="3">
    <source>
        <dbReference type="Pfam" id="PF25564"/>
    </source>
</evidence>
<protein>
    <recommendedName>
        <fullName evidence="3">DUF7933 domain-containing protein</fullName>
    </recommendedName>
</protein>
<keyword evidence="5" id="KW-1185">Reference proteome</keyword>
<reference evidence="4 5" key="1">
    <citation type="submission" date="2020-09" db="EMBL/GenBank/DDBJ databases">
        <title>Pseudoxanthomonas sp. CAU 1598 isolated from sand of Yaerae Beach.</title>
        <authorList>
            <person name="Kim W."/>
        </authorList>
    </citation>
    <scope>NUCLEOTIDE SEQUENCE [LARGE SCALE GENOMIC DNA]</scope>
    <source>
        <strain evidence="4 5">CAU 1598</strain>
    </source>
</reference>
<evidence type="ECO:0000313" key="4">
    <source>
        <dbReference type="EMBL" id="MBD8524874.1"/>
    </source>
</evidence>
<comment type="caution">
    <text evidence="4">The sequence shown here is derived from an EMBL/GenBank/DDBJ whole genome shotgun (WGS) entry which is preliminary data.</text>
</comment>
<keyword evidence="1" id="KW-0812">Transmembrane</keyword>
<feature type="domain" description="DUF7933" evidence="3">
    <location>
        <begin position="1087"/>
        <end position="1208"/>
    </location>
</feature>
<feature type="signal peptide" evidence="2">
    <location>
        <begin position="1"/>
        <end position="26"/>
    </location>
</feature>
<feature type="domain" description="DUF7933" evidence="3">
    <location>
        <begin position="299"/>
        <end position="424"/>
    </location>
</feature>
<feature type="domain" description="DUF7933" evidence="3">
    <location>
        <begin position="837"/>
        <end position="958"/>
    </location>
</feature>